<evidence type="ECO:0000313" key="2">
    <source>
        <dbReference type="Proteomes" id="UP001732700"/>
    </source>
</evidence>
<organism evidence="1 2">
    <name type="scientific">Avena sativa</name>
    <name type="common">Oat</name>
    <dbReference type="NCBI Taxonomy" id="4498"/>
    <lineage>
        <taxon>Eukaryota</taxon>
        <taxon>Viridiplantae</taxon>
        <taxon>Streptophyta</taxon>
        <taxon>Embryophyta</taxon>
        <taxon>Tracheophyta</taxon>
        <taxon>Spermatophyta</taxon>
        <taxon>Magnoliopsida</taxon>
        <taxon>Liliopsida</taxon>
        <taxon>Poales</taxon>
        <taxon>Poaceae</taxon>
        <taxon>BOP clade</taxon>
        <taxon>Pooideae</taxon>
        <taxon>Poodae</taxon>
        <taxon>Poeae</taxon>
        <taxon>Poeae Chloroplast Group 1 (Aveneae type)</taxon>
        <taxon>Aveninae</taxon>
        <taxon>Avena</taxon>
    </lineage>
</organism>
<reference evidence="1" key="2">
    <citation type="submission" date="2025-09" db="UniProtKB">
        <authorList>
            <consortium name="EnsemblPlants"/>
        </authorList>
    </citation>
    <scope>IDENTIFICATION</scope>
</reference>
<reference evidence="1" key="1">
    <citation type="submission" date="2021-05" db="EMBL/GenBank/DDBJ databases">
        <authorList>
            <person name="Scholz U."/>
            <person name="Mascher M."/>
            <person name="Fiebig A."/>
        </authorList>
    </citation>
    <scope>NUCLEOTIDE SEQUENCE [LARGE SCALE GENOMIC DNA]</scope>
</reference>
<keyword evidence="2" id="KW-1185">Reference proteome</keyword>
<accession>A0ACD5ZG88</accession>
<proteinExistence type="predicted"/>
<dbReference type="Proteomes" id="UP001732700">
    <property type="component" value="Chromosome 7A"/>
</dbReference>
<sequence length="1518" mass="171176">MAETVAIMAMRPLVSMLISKASSYLLDKYKVMEGMEKQIRILKRRLSAILDVIIDAEKQATEHREGAKVWLQDLKTVAYEANEVFDEFMYEALRREAKKNGHYRKRDAIKLFPTHNRVVFHHRMGIKLCRILEDIEALLTDMQVFGFKYRPLPPVSKQWRQTNYIIIDPQEIARRSRDKEMKNIVDILLGRASKADLAVVPIVGMGGLGKTTLAQLIYNEPNVQKHFQLPLWVCVSDTFDVNSLAKSIVEASPEKDEDTDKPPLDRLQKLVKGKRFLLVLDDVWNREVHKWEQLKVCLQHGGNGSAVLTTTRDKHVAQIMGEDRAYNLNVLEYSFIKEIIEARAFSSKKEKPAELVKMVGEIVERCRGSPLAATALGSVLRTKTSAKEWKAVLSRSSICTEDTGILPILKLSYNDLPSHMKQCFAFCAVFPKDYKINVDKLIQLWIANGFIPEHKEDSFETVGKQIFNELASRSFFVEIEEIKGHWNRNYSITTCKIHDLMHDIAISVMEKECLVATVKPSQTEWLPDTARHLYLSCGETEGILNDCMDKTSLAIQTLICDSDIKSHLKHPSKYSSLHALKLHGLTGSFVLKPKYLPQLRYLDLSNTCIEELPKDISILYNLQMLDLSNCWRLNRLPRQMKYMTSLCHIYTHGCRKLERMPPELGRLTKLQTLTCFVAADVAGPDCSDVAELQKLNLGGQLEICQVEKVREAEKKLGNLGNKKDLIELTLRWTSVCDTEVLSSFEPHDRLQVLKIHSYGGKCLGILQSMAEIHLFRCERLQLLFKCGTFPNLKQLMLEHLLDFERWSERNEEQITFPRLAKLFIRYCRKLIALPGAPLLQETCSGGGYRLAHSAFPALKVLELENLESFQRWDAAVEGVEILFPRLEELLIANCQKLTALPGAPLLQETCTGGGYRLGRSALPALKVLKLEDLESFQRWDAAVEGLIALPAAPLLQETRTGGGYRLARSAFPALKVLKLENLESFQRWDGAVEGVDILFPRLEELSIKNCPKLIALPGAPCSGNYRSSFPALKVLQMENLKSFHKWDAKAGSEHMLFPQLEKLSIQECPELMDRPEAPKLSVLEIKDGKQDVFHWVERYLSSLTKLTLKLQNTETASGSVCTSVVTVDSREKWNQKSPLTVLEFECCNSFFGSGGLEPWGYFVHLGVLAIDRCDVLIHWPEVVFNSLVSLKTLEITWCYNLTGYTQGPVQPSASERSQHLPALEYLRLEGCTSLVEMFNVPATLKEMRILLCSKLESIFGKQQVGTSELVQGSSCSEAVVPTAVSQLSSSLVNHFCPCLEYLWLSKCDSLSGVLHLPPYLKNIIIWDCSSIQALSCQLDGLPKPEVTASINAPDPSVATAAGEHSLPPCLTSLYIRSCAGMLGGILRLPTSLKELTIKVNSGLTSLEPVSGPPPLSLEDLCLESCSTLASLPDEPQAYGSLWNLEIKDCPAIKKLPRCLQQRLGSIKVKDLDARYEVMAFKPKTWKEIPRLVRERKVAKQMAEQRRHANRTTKEQEAE</sequence>
<dbReference type="EnsemblPlants" id="AVESA.00010b.r2.7AG1187050.1">
    <property type="protein sequence ID" value="AVESA.00010b.r2.7AG1187050.1.CDS"/>
    <property type="gene ID" value="AVESA.00010b.r2.7AG1187050"/>
</dbReference>
<evidence type="ECO:0000313" key="1">
    <source>
        <dbReference type="EnsemblPlants" id="AVESA.00010b.r2.7AG1187050.1.CDS"/>
    </source>
</evidence>
<protein>
    <submittedName>
        <fullName evidence="1">Uncharacterized protein</fullName>
    </submittedName>
</protein>
<name>A0ACD5ZG88_AVESA</name>